<gene>
    <name evidence="8" type="ORF">METZ01_LOCUS289923</name>
</gene>
<dbReference type="EMBL" id="UINC01087586">
    <property type="protein sequence ID" value="SVC37069.1"/>
    <property type="molecule type" value="Genomic_DNA"/>
</dbReference>
<keyword evidence="5" id="KW-0378">Hydrolase</keyword>
<evidence type="ECO:0000256" key="3">
    <source>
        <dbReference type="ARBA" id="ARBA00022723"/>
    </source>
</evidence>
<evidence type="ECO:0000256" key="5">
    <source>
        <dbReference type="ARBA" id="ARBA00022801"/>
    </source>
</evidence>
<dbReference type="SUPFAM" id="SSF53649">
    <property type="entry name" value="Alkaline phosphatase-like"/>
    <property type="match status" value="1"/>
</dbReference>
<evidence type="ECO:0000256" key="2">
    <source>
        <dbReference type="ARBA" id="ARBA00008779"/>
    </source>
</evidence>
<sequence>MGWKDLVCYGSSFYETPNIDRLAREGMRFSDAYAACPVCSPTRASILTGKYPATVGITDWIDANGQLHPAKGRLVDVPYLKHLPGKEYSLASALNEGGYQTWHVGKWHLGAEGHLPEDHGFEVNVGGAHQGSPGRGGYFSPWTIPLLENADVPEGTYLTDYLTDQTLDLVRNKDERPFFLNLWYYTVHTPIQAKADKIAKYEAKAKKLGLDQVQTSTEGEHFPCEHKKDQRVKRRLVQSDPVYAAMIESLDENLGRLFGLLDEIGESENTIVVFTSDNGGLATAEGSPTCNAPLAEGKGWMYEGGTREPLLVRWPDQIAAGSTCPTPVSSPDFYPTLLEIAGIDAIP</sequence>
<dbReference type="Pfam" id="PF00884">
    <property type="entry name" value="Sulfatase"/>
    <property type="match status" value="1"/>
</dbReference>
<name>A0A382LK47_9ZZZZ</name>
<evidence type="ECO:0000313" key="8">
    <source>
        <dbReference type="EMBL" id="SVC37069.1"/>
    </source>
</evidence>
<dbReference type="PANTHER" id="PTHR42693:SF42">
    <property type="entry name" value="ARYLSULFATASE G"/>
    <property type="match status" value="1"/>
</dbReference>
<evidence type="ECO:0000256" key="4">
    <source>
        <dbReference type="ARBA" id="ARBA00022729"/>
    </source>
</evidence>
<dbReference type="InterPro" id="IPR017850">
    <property type="entry name" value="Alkaline_phosphatase_core_sf"/>
</dbReference>
<accession>A0A382LK47</accession>
<comment type="similarity">
    <text evidence="2">Belongs to the sulfatase family.</text>
</comment>
<dbReference type="InterPro" id="IPR024607">
    <property type="entry name" value="Sulfatase_CS"/>
</dbReference>
<dbReference type="AlphaFoldDB" id="A0A382LK47"/>
<reference evidence="8" key="1">
    <citation type="submission" date="2018-05" db="EMBL/GenBank/DDBJ databases">
        <authorList>
            <person name="Lanie J.A."/>
            <person name="Ng W.-L."/>
            <person name="Kazmierczak K.M."/>
            <person name="Andrzejewski T.M."/>
            <person name="Davidsen T.M."/>
            <person name="Wayne K.J."/>
            <person name="Tettelin H."/>
            <person name="Glass J.I."/>
            <person name="Rusch D."/>
            <person name="Podicherti R."/>
            <person name="Tsui H.-C.T."/>
            <person name="Winkler M.E."/>
        </authorList>
    </citation>
    <scope>NUCLEOTIDE SEQUENCE</scope>
</reference>
<evidence type="ECO:0000256" key="1">
    <source>
        <dbReference type="ARBA" id="ARBA00001913"/>
    </source>
</evidence>
<evidence type="ECO:0000259" key="7">
    <source>
        <dbReference type="Pfam" id="PF00884"/>
    </source>
</evidence>
<feature type="non-terminal residue" evidence="8">
    <location>
        <position position="347"/>
    </location>
</feature>
<comment type="cofactor">
    <cofactor evidence="1">
        <name>Ca(2+)</name>
        <dbReference type="ChEBI" id="CHEBI:29108"/>
    </cofactor>
</comment>
<dbReference type="Gene3D" id="3.40.720.10">
    <property type="entry name" value="Alkaline Phosphatase, subunit A"/>
    <property type="match status" value="1"/>
</dbReference>
<dbReference type="InterPro" id="IPR000917">
    <property type="entry name" value="Sulfatase_N"/>
</dbReference>
<keyword evidence="4" id="KW-0732">Signal</keyword>
<feature type="domain" description="Sulfatase N-terminal" evidence="7">
    <location>
        <begin position="1"/>
        <end position="343"/>
    </location>
</feature>
<protein>
    <recommendedName>
        <fullName evidence="7">Sulfatase N-terminal domain-containing protein</fullName>
    </recommendedName>
</protein>
<dbReference type="PANTHER" id="PTHR42693">
    <property type="entry name" value="ARYLSULFATASE FAMILY MEMBER"/>
    <property type="match status" value="1"/>
</dbReference>
<dbReference type="GO" id="GO:0046872">
    <property type="term" value="F:metal ion binding"/>
    <property type="evidence" value="ECO:0007669"/>
    <property type="project" value="UniProtKB-KW"/>
</dbReference>
<dbReference type="CDD" id="cd16144">
    <property type="entry name" value="ARS_like"/>
    <property type="match status" value="1"/>
</dbReference>
<evidence type="ECO:0000256" key="6">
    <source>
        <dbReference type="ARBA" id="ARBA00022837"/>
    </source>
</evidence>
<keyword evidence="3" id="KW-0479">Metal-binding</keyword>
<keyword evidence="6" id="KW-0106">Calcium</keyword>
<dbReference type="GO" id="GO:0004065">
    <property type="term" value="F:arylsulfatase activity"/>
    <property type="evidence" value="ECO:0007669"/>
    <property type="project" value="TreeGrafter"/>
</dbReference>
<proteinExistence type="inferred from homology"/>
<organism evidence="8">
    <name type="scientific">marine metagenome</name>
    <dbReference type="NCBI Taxonomy" id="408172"/>
    <lineage>
        <taxon>unclassified sequences</taxon>
        <taxon>metagenomes</taxon>
        <taxon>ecological metagenomes</taxon>
    </lineage>
</organism>
<dbReference type="PROSITE" id="PS00149">
    <property type="entry name" value="SULFATASE_2"/>
    <property type="match status" value="1"/>
</dbReference>
<dbReference type="PROSITE" id="PS00523">
    <property type="entry name" value="SULFATASE_1"/>
    <property type="match status" value="1"/>
</dbReference>
<dbReference type="InterPro" id="IPR050738">
    <property type="entry name" value="Sulfatase"/>
</dbReference>